<dbReference type="EMBL" id="LN679130">
    <property type="protein sequence ID" value="CEL58525.1"/>
    <property type="molecule type" value="Genomic_DNA"/>
</dbReference>
<proteinExistence type="predicted"/>
<evidence type="ECO:0000256" key="1">
    <source>
        <dbReference type="SAM" id="MobiDB-lite"/>
    </source>
</evidence>
<name>A0A0B7FLH7_THACB</name>
<protein>
    <recommendedName>
        <fullName evidence="5">Kex protein</fullName>
    </recommendedName>
</protein>
<feature type="region of interest" description="Disordered" evidence="1">
    <location>
        <begin position="478"/>
        <end position="498"/>
    </location>
</feature>
<keyword evidence="4" id="KW-1185">Reference proteome</keyword>
<feature type="compositionally biased region" description="Polar residues" evidence="1">
    <location>
        <begin position="487"/>
        <end position="498"/>
    </location>
</feature>
<keyword evidence="2" id="KW-0812">Transmembrane</keyword>
<sequence length="498" mass="56020">MAPFTVVGGVSIVIGLVVSRILGVMCRPIKRPLINALFRRVRPVETRLYALSRNLFAIIAMGALVFRMCTALQKAQNGIGTRARSDDCKQADDSHELFILSERLVKTRYRDSSILRNVSVHVSVVWNSPNRPYEPYNIANCDIVNSTTFYSKHYGWNTNMELFSCPDSLSTDRNLPDPYNRFTTILGFNQPHTLTYRVDVRPTTGLGEIDIRQIPRVWLVNKAALPTNFSWSDATQVREYVQPRSLLPGSHITLESNLVTRRFITSSIVKDIILNSDPSYKHLSLYPIVQVSASELNGSDTNIATAVIRPTLYTKFTYYRPQVDAPSLIVPPICDFIDDYRSSNILDVIGSVGGLFALLQAAHLLLFGRPLFWGLTGAMTISPFGLLGQCSSKSFKRRLREEYHVKSEEGDADTLRVAKFLRDFVIDFGPASLEQEQSAETKPEALLPTIIADDEESAHTRFPSMLMESYTMLARHSEDEDGVEVNHMNNRSWTNSAV</sequence>
<reference evidence="3 4" key="1">
    <citation type="submission" date="2014-11" db="EMBL/GenBank/DDBJ databases">
        <authorList>
            <person name="Wibberg Daniel"/>
        </authorList>
    </citation>
    <scope>NUCLEOTIDE SEQUENCE [LARGE SCALE GENOMIC DNA]</scope>
    <source>
        <strain evidence="3">Rhizoctonia solani AG1-IB 7/3/14</strain>
    </source>
</reference>
<feature type="transmembrane region" description="Helical" evidence="2">
    <location>
        <begin position="47"/>
        <end position="66"/>
    </location>
</feature>
<accession>A0A0B7FLH7</accession>
<evidence type="ECO:0000256" key="2">
    <source>
        <dbReference type="SAM" id="Phobius"/>
    </source>
</evidence>
<dbReference type="Proteomes" id="UP000059188">
    <property type="component" value="Unassembled WGS sequence"/>
</dbReference>
<keyword evidence="2" id="KW-1133">Transmembrane helix</keyword>
<evidence type="ECO:0000313" key="3">
    <source>
        <dbReference type="EMBL" id="CEL58525.1"/>
    </source>
</evidence>
<gene>
    <name evidence="3" type="ORF">RSOLAG1IB_08616</name>
</gene>
<evidence type="ECO:0008006" key="5">
    <source>
        <dbReference type="Google" id="ProtNLM"/>
    </source>
</evidence>
<evidence type="ECO:0000313" key="4">
    <source>
        <dbReference type="Proteomes" id="UP000059188"/>
    </source>
</evidence>
<dbReference type="AlphaFoldDB" id="A0A0B7FLH7"/>
<keyword evidence="2" id="KW-0472">Membrane</keyword>
<organism evidence="3 4">
    <name type="scientific">Thanatephorus cucumeris (strain AG1-IB / isolate 7/3/14)</name>
    <name type="common">Lettuce bottom rot fungus</name>
    <name type="synonym">Rhizoctonia solani</name>
    <dbReference type="NCBI Taxonomy" id="1108050"/>
    <lineage>
        <taxon>Eukaryota</taxon>
        <taxon>Fungi</taxon>
        <taxon>Dikarya</taxon>
        <taxon>Basidiomycota</taxon>
        <taxon>Agaricomycotina</taxon>
        <taxon>Agaricomycetes</taxon>
        <taxon>Cantharellales</taxon>
        <taxon>Ceratobasidiaceae</taxon>
        <taxon>Rhizoctonia</taxon>
        <taxon>Rhizoctonia solani AG-1</taxon>
    </lineage>
</organism>
<feature type="transmembrane region" description="Helical" evidence="2">
    <location>
        <begin position="6"/>
        <end position="26"/>
    </location>
</feature>